<dbReference type="InterPro" id="IPR036390">
    <property type="entry name" value="WH_DNA-bd_sf"/>
</dbReference>
<protein>
    <submittedName>
        <fullName evidence="1">Z DNA-binding protein</fullName>
    </submittedName>
</protein>
<accession>A0A8S5NW28</accession>
<sequence length="93" mass="10921">MDDDLLEAILNLPDVDLGRKVLLEALLSFAGEFALPEKTLIKRSGLSESTLKRQRKRLNELGYIKYIPYKEYYVDIDKIRNVYSEKERCLREP</sequence>
<proteinExistence type="predicted"/>
<dbReference type="GO" id="GO:0003677">
    <property type="term" value="F:DNA binding"/>
    <property type="evidence" value="ECO:0007669"/>
    <property type="project" value="UniProtKB-KW"/>
</dbReference>
<keyword evidence="1" id="KW-0238">DNA-binding</keyword>
<dbReference type="EMBL" id="BK015264">
    <property type="protein sequence ID" value="DAD98631.1"/>
    <property type="molecule type" value="Genomic_DNA"/>
</dbReference>
<name>A0A8S5NW28_9CAUD</name>
<reference evidence="1" key="1">
    <citation type="journal article" date="2021" name="Proc. Natl. Acad. Sci. U.S.A.">
        <title>A Catalog of Tens of Thousands of Viruses from Human Metagenomes Reveals Hidden Associations with Chronic Diseases.</title>
        <authorList>
            <person name="Tisza M.J."/>
            <person name="Buck C.B."/>
        </authorList>
    </citation>
    <scope>NUCLEOTIDE SEQUENCE</scope>
    <source>
        <strain evidence="1">CtTnV63</strain>
    </source>
</reference>
<organism evidence="1">
    <name type="scientific">Siphoviridae sp. ctTnV63</name>
    <dbReference type="NCBI Taxonomy" id="2825523"/>
    <lineage>
        <taxon>Viruses</taxon>
        <taxon>Duplodnaviria</taxon>
        <taxon>Heunggongvirae</taxon>
        <taxon>Uroviricota</taxon>
        <taxon>Caudoviricetes</taxon>
    </lineage>
</organism>
<dbReference type="SUPFAM" id="SSF46785">
    <property type="entry name" value="Winged helix' DNA-binding domain"/>
    <property type="match status" value="1"/>
</dbReference>
<evidence type="ECO:0000313" key="1">
    <source>
        <dbReference type="EMBL" id="DAD98631.1"/>
    </source>
</evidence>